<sequence>MKNTLKAVSLVVLGAVAIGGAGRSAHAQGVPYIDPAWKATETEMKAEQRSRCREHHLTIIREMNCRKEVFAEYRNGGNMPGTMAYVQKHYGSMSVSDLNAQIKRLNGLYGRVRMVGSYPAETGEITYEMVQLDVNFIRQLINAKGGLPPLLDLSKGGQ</sequence>
<accession>A0A318QR36</accession>
<dbReference type="RefSeq" id="WP_019086991.1">
    <property type="nucleotide sequence ID" value="NZ_NKTX01000063.1"/>
</dbReference>
<evidence type="ECO:0000256" key="1">
    <source>
        <dbReference type="SAM" id="SignalP"/>
    </source>
</evidence>
<evidence type="ECO:0000313" key="3">
    <source>
        <dbReference type="Proteomes" id="UP000247417"/>
    </source>
</evidence>
<keyword evidence="1" id="KW-0732">Signal</keyword>
<name>A0A318QR36_9PROT</name>
<protein>
    <submittedName>
        <fullName evidence="2">Uncharacterized protein</fullName>
    </submittedName>
</protein>
<organism evidence="2 3">
    <name type="scientific">Komagataeibacter oboediens</name>
    <dbReference type="NCBI Taxonomy" id="65958"/>
    <lineage>
        <taxon>Bacteria</taxon>
        <taxon>Pseudomonadati</taxon>
        <taxon>Pseudomonadota</taxon>
        <taxon>Alphaproteobacteria</taxon>
        <taxon>Acetobacterales</taxon>
        <taxon>Acetobacteraceae</taxon>
        <taxon>Komagataeibacter</taxon>
    </lineage>
</organism>
<gene>
    <name evidence="2" type="ORF">CFR80_14610</name>
</gene>
<dbReference type="AlphaFoldDB" id="A0A318QR36"/>
<evidence type="ECO:0000313" key="2">
    <source>
        <dbReference type="EMBL" id="PYD79782.1"/>
    </source>
</evidence>
<feature type="signal peptide" evidence="1">
    <location>
        <begin position="1"/>
        <end position="27"/>
    </location>
</feature>
<proteinExistence type="predicted"/>
<dbReference type="Proteomes" id="UP000247417">
    <property type="component" value="Unassembled WGS sequence"/>
</dbReference>
<dbReference type="EMBL" id="NKTX01000063">
    <property type="protein sequence ID" value="PYD79782.1"/>
    <property type="molecule type" value="Genomic_DNA"/>
</dbReference>
<reference evidence="2 3" key="1">
    <citation type="submission" date="2017-07" db="EMBL/GenBank/DDBJ databases">
        <title>A draft genome sequence of Komagataeibacter oboediens LMG 18849.</title>
        <authorList>
            <person name="Skraban J."/>
            <person name="Cleenwerck I."/>
            <person name="Vandamme P."/>
            <person name="Trcek J."/>
        </authorList>
    </citation>
    <scope>NUCLEOTIDE SEQUENCE [LARGE SCALE GENOMIC DNA]</scope>
    <source>
        <strain evidence="2 3">LMG 18849</strain>
    </source>
</reference>
<feature type="chain" id="PRO_5016349768" evidence="1">
    <location>
        <begin position="28"/>
        <end position="158"/>
    </location>
</feature>
<comment type="caution">
    <text evidence="2">The sequence shown here is derived from an EMBL/GenBank/DDBJ whole genome shotgun (WGS) entry which is preliminary data.</text>
</comment>